<evidence type="ECO:0000313" key="1">
    <source>
        <dbReference type="EMBL" id="GFF15260.1"/>
    </source>
</evidence>
<organism evidence="1 2">
    <name type="scientific">Aspergillus terreus</name>
    <dbReference type="NCBI Taxonomy" id="33178"/>
    <lineage>
        <taxon>Eukaryota</taxon>
        <taxon>Fungi</taxon>
        <taxon>Dikarya</taxon>
        <taxon>Ascomycota</taxon>
        <taxon>Pezizomycotina</taxon>
        <taxon>Eurotiomycetes</taxon>
        <taxon>Eurotiomycetidae</taxon>
        <taxon>Eurotiales</taxon>
        <taxon>Aspergillaceae</taxon>
        <taxon>Aspergillus</taxon>
        <taxon>Aspergillus subgen. Circumdati</taxon>
    </lineage>
</organism>
<evidence type="ECO:0000313" key="2">
    <source>
        <dbReference type="Proteomes" id="UP000452235"/>
    </source>
</evidence>
<dbReference type="AlphaFoldDB" id="A0A5M3YQI4"/>
<reference evidence="1 2" key="1">
    <citation type="submission" date="2020-01" db="EMBL/GenBank/DDBJ databases">
        <title>Aspergillus terreus IFO 6365 whole genome shotgun sequence.</title>
        <authorList>
            <person name="Kanamasa S."/>
            <person name="Takahashi H."/>
        </authorList>
    </citation>
    <scope>NUCLEOTIDE SEQUENCE [LARGE SCALE GENOMIC DNA]</scope>
    <source>
        <strain evidence="1 2">IFO 6365</strain>
    </source>
</reference>
<protein>
    <submittedName>
        <fullName evidence="1">Uncharacterized protein</fullName>
    </submittedName>
</protein>
<accession>A0A5M3YQI4</accession>
<sequence>MEQQRPIYDIDPFRSSVKNKDTQLNVYVSDKHFKIDVFEDELKSSPAILKEYLRQVSRQEPDFIPDEDKEGFYEDTLEEILPPMDMSRRYTLQDCLFAEELHYRVKAEENELVPVFLGKPDGKVNHLIGAQLTPSNIDYSMFPFYSPRDVHVAIDEKATSLPAVPRQVFLPG</sequence>
<dbReference type="OrthoDB" id="4062651at2759"/>
<keyword evidence="2" id="KW-1185">Reference proteome</keyword>
<name>A0A5M3YQI4_ASPTE</name>
<comment type="caution">
    <text evidence="1">The sequence shown here is derived from an EMBL/GenBank/DDBJ whole genome shotgun (WGS) entry which is preliminary data.</text>
</comment>
<proteinExistence type="predicted"/>
<dbReference type="EMBL" id="BLJY01000004">
    <property type="protein sequence ID" value="GFF15260.1"/>
    <property type="molecule type" value="Genomic_DNA"/>
</dbReference>
<gene>
    <name evidence="1" type="ORF">ATEIFO6365_0004037900</name>
</gene>
<dbReference type="VEuPathDB" id="FungiDB:ATEG_09122"/>
<dbReference type="Proteomes" id="UP000452235">
    <property type="component" value="Unassembled WGS sequence"/>
</dbReference>